<dbReference type="InterPro" id="IPR037066">
    <property type="entry name" value="Plug_dom_sf"/>
</dbReference>
<sequence>MKYLAKTSLSLAIVGIMTSQTSFADTAHNNKEPIVQLGSLSVSLDKQGSKIQTDVVTLQEKDESTATTLRELMKNDAAIDFGNGNGTSQYITIRGMGQNSIDVKIDNAYSDSSILYHQGRFMLDPSMVKIVSVQKGAGSASAGIGATNGAIIAKTIDAEDLLEAGQSLGFKVNAGYSTNDEHSYGGAVYGKAGAFDFLLNANKVDQDNYTAGKGYKNYLGGDEVPSSALDKIGVLAKIGVNATDDQRFVLSHFNETNKGVRNVREEFDIFSAAVNPRLTIERQKPTYRELSLSNTNLEWNGKNMGWIKEATANIYAMKNKRESDDDKGGYGAVAGYNETAVKTTGANINFDSQIRPNTLIKYGINYRHQEIEPNRHGDNYKTNTEKTDSGVYVEAIQDINNFTMTVGGRYDHFDYTAVNGKKRSDGEFSPSFGVIYQATPALSLSANHSYATRSPRLVDALLSGNSRVSIADDAEAEKAKNTEIGFNYNVGSYFVNGSYFWQKIDGLLANGQTDRHNPTDSNIDNVGYAKNHGWELNAGYDHNNVKAHLGVADSNPEFHTDPGRVSCTSPTNCRPISFASKEFGVKIGRTWTAGLAYRFDQPNIEVGVNHRKVEDTTGASAWMGDTQANRALKRDGFNVTDIFANWKPYANDKMNVNFAVNNIANKDYRPHTAMSLPAVGREFRVGVNYKF</sequence>
<dbReference type="NCBIfam" id="TIGR01783">
    <property type="entry name" value="TonB-siderophor"/>
    <property type="match status" value="1"/>
</dbReference>
<evidence type="ECO:0000256" key="4">
    <source>
        <dbReference type="ARBA" id="ARBA00022452"/>
    </source>
</evidence>
<reference evidence="15 16" key="1">
    <citation type="submission" date="2016-06" db="EMBL/GenBank/DDBJ databases">
        <title>Draft genome of Moraxella atlantae CCUG 66109.</title>
        <authorList>
            <person name="Salva-Serra F."/>
            <person name="Engstrom-Jakobsson H."/>
            <person name="Thorell K."/>
            <person name="Gonzales-Siles L."/>
            <person name="Karlsson R."/>
            <person name="Boulund F."/>
            <person name="Engstrand L."/>
            <person name="Kristiansson E."/>
            <person name="Moore E."/>
        </authorList>
    </citation>
    <scope>NUCLEOTIDE SEQUENCE [LARGE SCALE GENOMIC DNA]</scope>
    <source>
        <strain evidence="15 16">CCUG 66109</strain>
    </source>
</reference>
<dbReference type="InterPro" id="IPR000531">
    <property type="entry name" value="Beta-barrel_TonB"/>
</dbReference>
<keyword evidence="12" id="KW-0732">Signal</keyword>
<keyword evidence="5 10" id="KW-0812">Transmembrane</keyword>
<dbReference type="GO" id="GO:0038023">
    <property type="term" value="F:signaling receptor activity"/>
    <property type="evidence" value="ECO:0007669"/>
    <property type="project" value="InterPro"/>
</dbReference>
<evidence type="ECO:0000256" key="12">
    <source>
        <dbReference type="SAM" id="SignalP"/>
    </source>
</evidence>
<dbReference type="Gene3D" id="2.170.130.10">
    <property type="entry name" value="TonB-dependent receptor, plug domain"/>
    <property type="match status" value="1"/>
</dbReference>
<dbReference type="EMBL" id="LZMZ01000019">
    <property type="protein sequence ID" value="OBX78208.1"/>
    <property type="molecule type" value="Genomic_DNA"/>
</dbReference>
<evidence type="ECO:0000256" key="10">
    <source>
        <dbReference type="PROSITE-ProRule" id="PRU01360"/>
    </source>
</evidence>
<dbReference type="Proteomes" id="UP000092508">
    <property type="component" value="Unassembled WGS sequence"/>
</dbReference>
<evidence type="ECO:0000256" key="2">
    <source>
        <dbReference type="ARBA" id="ARBA00009810"/>
    </source>
</evidence>
<keyword evidence="7 10" id="KW-0472">Membrane</keyword>
<dbReference type="PANTHER" id="PTHR30069:SF41">
    <property type="entry name" value="HEME_HEMOPEXIN UTILIZATION PROTEIN C"/>
    <property type="match status" value="1"/>
</dbReference>
<keyword evidence="4 10" id="KW-1134">Transmembrane beta strand</keyword>
<dbReference type="InterPro" id="IPR012910">
    <property type="entry name" value="Plug_dom"/>
</dbReference>
<evidence type="ECO:0000256" key="3">
    <source>
        <dbReference type="ARBA" id="ARBA00022448"/>
    </source>
</evidence>
<dbReference type="Pfam" id="PF07715">
    <property type="entry name" value="Plug"/>
    <property type="match status" value="1"/>
</dbReference>
<evidence type="ECO:0000313" key="16">
    <source>
        <dbReference type="Proteomes" id="UP000092508"/>
    </source>
</evidence>
<keyword evidence="3 10" id="KW-0813">Transport</keyword>
<dbReference type="AlphaFoldDB" id="A0A1B8QC21"/>
<comment type="subcellular location">
    <subcellularLocation>
        <location evidence="1 10">Cell outer membrane</location>
        <topology evidence="1 10">Multi-pass membrane protein</topology>
    </subcellularLocation>
</comment>
<dbReference type="InterPro" id="IPR036942">
    <property type="entry name" value="Beta-barrel_TonB_sf"/>
</dbReference>
<feature type="domain" description="TonB-dependent receptor-like beta-barrel" evidence="13">
    <location>
        <begin position="289"/>
        <end position="663"/>
    </location>
</feature>
<evidence type="ECO:0000256" key="5">
    <source>
        <dbReference type="ARBA" id="ARBA00022692"/>
    </source>
</evidence>
<dbReference type="OrthoDB" id="6046653at2"/>
<feature type="chain" id="PRO_5008612271" evidence="12">
    <location>
        <begin position="25"/>
        <end position="691"/>
    </location>
</feature>
<dbReference type="Gene3D" id="2.40.170.20">
    <property type="entry name" value="TonB-dependent receptor, beta-barrel domain"/>
    <property type="match status" value="1"/>
</dbReference>
<evidence type="ECO:0000256" key="7">
    <source>
        <dbReference type="ARBA" id="ARBA00023136"/>
    </source>
</evidence>
<dbReference type="InterPro" id="IPR039426">
    <property type="entry name" value="TonB-dep_rcpt-like"/>
</dbReference>
<keyword evidence="9 10" id="KW-0998">Cell outer membrane</keyword>
<organism evidence="15 16">
    <name type="scientific">Faucicola atlantae</name>
    <dbReference type="NCBI Taxonomy" id="34059"/>
    <lineage>
        <taxon>Bacteria</taxon>
        <taxon>Pseudomonadati</taxon>
        <taxon>Pseudomonadota</taxon>
        <taxon>Gammaproteobacteria</taxon>
        <taxon>Moraxellales</taxon>
        <taxon>Moraxellaceae</taxon>
        <taxon>Faucicola</taxon>
    </lineage>
</organism>
<dbReference type="InterPro" id="IPR010105">
    <property type="entry name" value="TonB_sidphr_rcpt"/>
</dbReference>
<dbReference type="RefSeq" id="WP_067236799.1">
    <property type="nucleotide sequence ID" value="NZ_LZMZ01000019.1"/>
</dbReference>
<name>A0A1B8QC21_9GAMM</name>
<comment type="similarity">
    <text evidence="2 10 11">Belongs to the TonB-dependent receptor family.</text>
</comment>
<keyword evidence="6 11" id="KW-0798">TonB box</keyword>
<evidence type="ECO:0000256" key="6">
    <source>
        <dbReference type="ARBA" id="ARBA00023077"/>
    </source>
</evidence>
<dbReference type="GO" id="GO:0044718">
    <property type="term" value="P:siderophore transmembrane transport"/>
    <property type="evidence" value="ECO:0007669"/>
    <property type="project" value="TreeGrafter"/>
</dbReference>
<protein>
    <submittedName>
        <fullName evidence="15">TonB-dependent siderophore receptor</fullName>
    </submittedName>
</protein>
<evidence type="ECO:0000259" key="14">
    <source>
        <dbReference type="Pfam" id="PF07715"/>
    </source>
</evidence>
<keyword evidence="8 15" id="KW-0675">Receptor</keyword>
<proteinExistence type="inferred from homology"/>
<dbReference type="Pfam" id="PF00593">
    <property type="entry name" value="TonB_dep_Rec_b-barrel"/>
    <property type="match status" value="1"/>
</dbReference>
<evidence type="ECO:0000259" key="13">
    <source>
        <dbReference type="Pfam" id="PF00593"/>
    </source>
</evidence>
<dbReference type="PANTHER" id="PTHR30069">
    <property type="entry name" value="TONB-DEPENDENT OUTER MEMBRANE RECEPTOR"/>
    <property type="match status" value="1"/>
</dbReference>
<evidence type="ECO:0000256" key="1">
    <source>
        <dbReference type="ARBA" id="ARBA00004571"/>
    </source>
</evidence>
<dbReference type="GO" id="GO:0009279">
    <property type="term" value="C:cell outer membrane"/>
    <property type="evidence" value="ECO:0007669"/>
    <property type="project" value="UniProtKB-SubCell"/>
</dbReference>
<dbReference type="SUPFAM" id="SSF56935">
    <property type="entry name" value="Porins"/>
    <property type="match status" value="1"/>
</dbReference>
<evidence type="ECO:0000313" key="15">
    <source>
        <dbReference type="EMBL" id="OBX78208.1"/>
    </source>
</evidence>
<gene>
    <name evidence="15" type="ORF">A9308_06875</name>
</gene>
<dbReference type="STRING" id="34059.A9308_06875"/>
<feature type="domain" description="TonB-dependent receptor plug" evidence="14">
    <location>
        <begin position="47"/>
        <end position="150"/>
    </location>
</feature>
<evidence type="ECO:0000256" key="11">
    <source>
        <dbReference type="RuleBase" id="RU003357"/>
    </source>
</evidence>
<dbReference type="PROSITE" id="PS52016">
    <property type="entry name" value="TONB_DEPENDENT_REC_3"/>
    <property type="match status" value="1"/>
</dbReference>
<dbReference type="GO" id="GO:0015344">
    <property type="term" value="F:siderophore uptake transmembrane transporter activity"/>
    <property type="evidence" value="ECO:0007669"/>
    <property type="project" value="TreeGrafter"/>
</dbReference>
<evidence type="ECO:0000256" key="8">
    <source>
        <dbReference type="ARBA" id="ARBA00023170"/>
    </source>
</evidence>
<comment type="caution">
    <text evidence="15">The sequence shown here is derived from an EMBL/GenBank/DDBJ whole genome shotgun (WGS) entry which is preliminary data.</text>
</comment>
<accession>A0A1B8QC21</accession>
<evidence type="ECO:0000256" key="9">
    <source>
        <dbReference type="ARBA" id="ARBA00023237"/>
    </source>
</evidence>
<feature type="signal peptide" evidence="12">
    <location>
        <begin position="1"/>
        <end position="24"/>
    </location>
</feature>